<evidence type="ECO:0000313" key="3">
    <source>
        <dbReference type="Proteomes" id="UP000278746"/>
    </source>
</evidence>
<keyword evidence="1" id="KW-1133">Transmembrane helix</keyword>
<protein>
    <submittedName>
        <fullName evidence="2">Sporulation protein YqfD</fullName>
    </submittedName>
</protein>
<sequence>MKNMWINTFSGYVRVKVEGTYPELFINRCNDNKIMIWDIRQAGEKTYVCSVLLDDVKRLRKVSRESGCKIRFLERKGAPFFIRKMVIRNGFVTGTAIFVALLFLLANMVWNIEIDGASPAMEHDIRQKVDELGIQRGKLQFRLPPPEVIQEEISDEIPDATWIGVTIRGTTYHFQVVEKELAEKEPAEAPGHLVASRKAVIHHMFVEQGSAVVEANQVVKKGDLLVTGLIGREGKEQRVAAKGEVFGEVWYKAHVTVPLEQTFHAVTGNYDTHHYINFGRFQMPVWGFGDSEFEAITEEEFTRSFSPFGYTLPFQYKRVTNRETETVNQVLAYEEALETAKDKSRIEVMERFSEKAEIMGEKVLHEEEQNGKVKVTIHYRIIDNISRKQPIIQGD</sequence>
<name>A0A3M7TTA9_9BACI</name>
<comment type="caution">
    <text evidence="2">The sequence shown here is derived from an EMBL/GenBank/DDBJ whole genome shotgun (WGS) entry which is preliminary data.</text>
</comment>
<keyword evidence="3" id="KW-1185">Reference proteome</keyword>
<dbReference type="Pfam" id="PF06898">
    <property type="entry name" value="YqfD"/>
    <property type="match status" value="1"/>
</dbReference>
<organism evidence="2 3">
    <name type="scientific">Alteribacter keqinensis</name>
    <dbReference type="NCBI Taxonomy" id="2483800"/>
    <lineage>
        <taxon>Bacteria</taxon>
        <taxon>Bacillati</taxon>
        <taxon>Bacillota</taxon>
        <taxon>Bacilli</taxon>
        <taxon>Bacillales</taxon>
        <taxon>Bacillaceae</taxon>
        <taxon>Alteribacter</taxon>
    </lineage>
</organism>
<dbReference type="PIRSF" id="PIRSF029895">
    <property type="entry name" value="SpoIV"/>
    <property type="match status" value="1"/>
</dbReference>
<dbReference type="OrthoDB" id="1640349at2"/>
<dbReference type="EMBL" id="RHIB01000001">
    <property type="protein sequence ID" value="RNA68866.1"/>
    <property type="molecule type" value="Genomic_DNA"/>
</dbReference>
<dbReference type="RefSeq" id="WP_122896388.1">
    <property type="nucleotide sequence ID" value="NZ_RHIB01000001.1"/>
</dbReference>
<keyword evidence="1" id="KW-0812">Transmembrane</keyword>
<feature type="transmembrane region" description="Helical" evidence="1">
    <location>
        <begin position="90"/>
        <end position="110"/>
    </location>
</feature>
<evidence type="ECO:0000313" key="2">
    <source>
        <dbReference type="EMBL" id="RNA68866.1"/>
    </source>
</evidence>
<reference evidence="2 3" key="1">
    <citation type="submission" date="2018-10" db="EMBL/GenBank/DDBJ databases">
        <title>Bacillus Keqinensis sp. nov., a moderately halophilic bacterium isolated from a saline-alkaline lake.</title>
        <authorList>
            <person name="Wang H."/>
        </authorList>
    </citation>
    <scope>NUCLEOTIDE SEQUENCE [LARGE SCALE GENOMIC DNA]</scope>
    <source>
        <strain evidence="2 3">KQ-3</strain>
    </source>
</reference>
<evidence type="ECO:0000256" key="1">
    <source>
        <dbReference type="SAM" id="Phobius"/>
    </source>
</evidence>
<dbReference type="AlphaFoldDB" id="A0A3M7TTA9"/>
<gene>
    <name evidence="2" type="primary">yqfD</name>
    <name evidence="2" type="ORF">EBO34_02565</name>
</gene>
<dbReference type="InterPro" id="IPR010690">
    <property type="entry name" value="YqfD"/>
</dbReference>
<accession>A0A3M7TTA9</accession>
<proteinExistence type="predicted"/>
<dbReference type="Proteomes" id="UP000278746">
    <property type="component" value="Unassembled WGS sequence"/>
</dbReference>
<dbReference type="NCBIfam" id="TIGR02876">
    <property type="entry name" value="spore_yqfD"/>
    <property type="match status" value="1"/>
</dbReference>
<keyword evidence="1" id="KW-0472">Membrane</keyword>